<feature type="compositionally biased region" description="Polar residues" evidence="1">
    <location>
        <begin position="172"/>
        <end position="184"/>
    </location>
</feature>
<dbReference type="InterPro" id="IPR056031">
    <property type="entry name" value="DUF7612"/>
</dbReference>
<gene>
    <name evidence="6" type="ORF">AMS68_004136</name>
</gene>
<dbReference type="EMBL" id="CP051141">
    <property type="protein sequence ID" value="QIW98618.1"/>
    <property type="molecule type" value="Genomic_DNA"/>
</dbReference>
<dbReference type="Pfam" id="PF24588">
    <property type="entry name" value="DUF7613"/>
    <property type="match status" value="1"/>
</dbReference>
<feature type="compositionally biased region" description="Low complexity" evidence="1">
    <location>
        <begin position="316"/>
        <end position="329"/>
    </location>
</feature>
<proteinExistence type="predicted"/>
<reference evidence="6 7" key="1">
    <citation type="journal article" date="2016" name="Sci. Rep.">
        <title>Peltaster fructicola genome reveals evolution from an invasive phytopathogen to an ectophytic parasite.</title>
        <authorList>
            <person name="Xu C."/>
            <person name="Chen H."/>
            <person name="Gleason M.L."/>
            <person name="Xu J.R."/>
            <person name="Liu H."/>
            <person name="Zhang R."/>
            <person name="Sun G."/>
        </authorList>
    </citation>
    <scope>NUCLEOTIDE SEQUENCE [LARGE SCALE GENOMIC DNA]</scope>
    <source>
        <strain evidence="6 7">LNHT1506</strain>
    </source>
</reference>
<feature type="region of interest" description="Disordered" evidence="1">
    <location>
        <begin position="59"/>
        <end position="88"/>
    </location>
</feature>
<feature type="domain" description="DUF7614" evidence="5">
    <location>
        <begin position="1055"/>
        <end position="1195"/>
    </location>
</feature>
<feature type="domain" description="DUF7611" evidence="2">
    <location>
        <begin position="585"/>
        <end position="734"/>
    </location>
</feature>
<dbReference type="InterPro" id="IPR056032">
    <property type="entry name" value="DUF7613"/>
</dbReference>
<evidence type="ECO:0000259" key="2">
    <source>
        <dbReference type="Pfam" id="PF24586"/>
    </source>
</evidence>
<dbReference type="Proteomes" id="UP000503462">
    <property type="component" value="Chromosome 3"/>
</dbReference>
<sequence length="1210" mass="132973">MADDKVKTSRPGFLSKLKGSKGVKEDASKDVDDFLKPSIDKAALMRPRIDIAIAQRWPEAQTVQDSHGLPSFETPQNPNGLRKKRRREGLVVGFVSTAPEIMGEGGDESPYPTIEISRMKERQRPATDIHRRSIDGLSRPQQFMNGTGTNTKSEEQEPKPLRRANTSHHESPSPSLQRYGQSVPNAVGPEGGATASGLDPNTARLAGTPLSQHDRKRSLMNLSEGMALRRASSIPDFDGLAGDDDDNNDNDDPDDPPPHFGPGKDLKNFSTPRMAPIPPRTATRTLEHSTPRVTQLQNADADSPTGSPFDDPKYVGGRAQAARASRGPPQRTPQTMDRATPPQRYSDQASYAVPSRQQPQQRSMAAETSARPIDTRPDGDSSQYVAYTDPARNYSQTSLQSAQRSRSNTQPSTPNMNPQTAASGQENLDPTSASSDREMRSIQPSPVDPTGGEIALADFATRVAHMKGVFQLTAQKERPDDKCTPDAWLRTAFWWYLKGKLGLEFEVRQRAHSIDSRELLLQGHVDLAKAWWILLYPLQSYGQAATPSASAPHLQRGYAELQGNMQGLCMSLRRNNILPPSASLIQGQDTRLWLSEASSLNSPHLTQYGKAITLLDALPLGDRDGQFCYSRYPVSIALSDQQGNVDQTTTSGLLTVIRPRESYYTGVTIASQDDWLTLKVNATTENNSISWRDVSWSSSMTALTITLPDGIAVNVRLQQGDYKSLGNMVEYTRNAVRARQAAQNETLLYQAQLASLAYSTSQGASAFPRDAVGHCQVLVFRARGQHEDAHRVIFVTEPSVKIVSCASHSTADLGSCVDMDESQSRNSLSIRFTEARKQSRAIMTFHNQQDMLAFQSLARSGQAVPKQASESILANNHNARQPEPATAPAVHHPSGDQLCAVPLLSHEIRSAAEVLQAHDVALPSTLPLQWRGLTVQRLEPVDDAAADGSDHVDGLKVMLVHANGSFQDRLGLQKGELAMRLEPDIGVPKIEVLREPQPSFDASVDVQSCPPPVAGAIGRAVQLARQQSTIRTFMFPTLEALHQFQAAITGFDVRYDGLASNFAISRRMMVVPIHHKWTANNVRLQIVSNAQGSVVRLNAFMDGFDHADAMCFQVKSTDVFEKIKGDSKGKKWSVKLVDAKFSLPGKAGKKEDEIAYKSRRRYVNLEGLDYAEEHDDVTIGFDTEDSRDLFTRALPAATTVGRMITLRRRI</sequence>
<evidence type="ECO:0000313" key="6">
    <source>
        <dbReference type="EMBL" id="QIW98618.1"/>
    </source>
</evidence>
<feature type="compositionally biased region" description="Acidic residues" evidence="1">
    <location>
        <begin position="241"/>
        <end position="255"/>
    </location>
</feature>
<feature type="domain" description="DUF7613" evidence="4">
    <location>
        <begin position="895"/>
        <end position="1049"/>
    </location>
</feature>
<evidence type="ECO:0000256" key="1">
    <source>
        <dbReference type="SAM" id="MobiDB-lite"/>
    </source>
</evidence>
<feature type="domain" description="DUF7612" evidence="3">
    <location>
        <begin position="742"/>
        <end position="857"/>
    </location>
</feature>
<dbReference type="Pfam" id="PF24589">
    <property type="entry name" value="DUF7614"/>
    <property type="match status" value="1"/>
</dbReference>
<evidence type="ECO:0000259" key="5">
    <source>
        <dbReference type="Pfam" id="PF24589"/>
    </source>
</evidence>
<feature type="compositionally biased region" description="Polar residues" evidence="1">
    <location>
        <begin position="332"/>
        <end position="363"/>
    </location>
</feature>
<organism evidence="6 7">
    <name type="scientific">Peltaster fructicola</name>
    <dbReference type="NCBI Taxonomy" id="286661"/>
    <lineage>
        <taxon>Eukaryota</taxon>
        <taxon>Fungi</taxon>
        <taxon>Dikarya</taxon>
        <taxon>Ascomycota</taxon>
        <taxon>Pezizomycotina</taxon>
        <taxon>Dothideomycetes</taxon>
        <taxon>Dothideomycetes incertae sedis</taxon>
        <taxon>Peltaster</taxon>
    </lineage>
</organism>
<dbReference type="AlphaFoldDB" id="A0A6H0XVH3"/>
<accession>A0A6H0XVH3</accession>
<feature type="compositionally biased region" description="Polar residues" evidence="1">
    <location>
        <begin position="139"/>
        <end position="151"/>
    </location>
</feature>
<dbReference type="InterPro" id="IPR056030">
    <property type="entry name" value="DUF7611"/>
</dbReference>
<evidence type="ECO:0000259" key="4">
    <source>
        <dbReference type="Pfam" id="PF24588"/>
    </source>
</evidence>
<dbReference type="OrthoDB" id="4356615at2759"/>
<evidence type="ECO:0000313" key="7">
    <source>
        <dbReference type="Proteomes" id="UP000503462"/>
    </source>
</evidence>
<dbReference type="Pfam" id="PF24587">
    <property type="entry name" value="DUF7612"/>
    <property type="match status" value="1"/>
</dbReference>
<dbReference type="Pfam" id="PF24586">
    <property type="entry name" value="DUF7611"/>
    <property type="match status" value="1"/>
</dbReference>
<feature type="region of interest" description="Disordered" evidence="1">
    <location>
        <begin position="1"/>
        <end position="28"/>
    </location>
</feature>
<protein>
    <submittedName>
        <fullName evidence="6">Uncharacterized protein</fullName>
    </submittedName>
</protein>
<feature type="compositionally biased region" description="Basic and acidic residues" evidence="1">
    <location>
        <begin position="117"/>
        <end position="134"/>
    </location>
</feature>
<feature type="compositionally biased region" description="Polar residues" evidence="1">
    <location>
        <begin position="393"/>
        <end position="434"/>
    </location>
</feature>
<dbReference type="InterPro" id="IPR056033">
    <property type="entry name" value="DUF7614"/>
</dbReference>
<name>A0A6H0XVH3_9PEZI</name>
<keyword evidence="7" id="KW-1185">Reference proteome</keyword>
<evidence type="ECO:0000259" key="3">
    <source>
        <dbReference type="Pfam" id="PF24587"/>
    </source>
</evidence>
<feature type="compositionally biased region" description="Polar residues" evidence="1">
    <location>
        <begin position="291"/>
        <end position="306"/>
    </location>
</feature>
<feature type="region of interest" description="Disordered" evidence="1">
    <location>
        <begin position="100"/>
        <end position="452"/>
    </location>
</feature>